<evidence type="ECO:0000313" key="2">
    <source>
        <dbReference type="Proteomes" id="UP000316806"/>
    </source>
</evidence>
<dbReference type="EMBL" id="CP040916">
    <property type="protein sequence ID" value="QDQ11680.1"/>
    <property type="molecule type" value="Genomic_DNA"/>
</dbReference>
<protein>
    <submittedName>
        <fullName evidence="1">Uncharacterized protein</fullName>
    </submittedName>
</protein>
<accession>A0A516R7S4</accession>
<reference evidence="1 2" key="1">
    <citation type="journal article" date="2019" name="J. Ind. Microbiol. Biotechnol.">
        <title>The complete genomic sequence of Streptomyces spectabilis NRRL-2792 and identification of secondary metabolite biosynthetic gene clusters.</title>
        <authorList>
            <person name="Sinha A."/>
            <person name="Phillips-Salemka S."/>
            <person name="Niraula T.A."/>
            <person name="Short K.A."/>
            <person name="Niraula N.P."/>
        </authorList>
    </citation>
    <scope>NUCLEOTIDE SEQUENCE [LARGE SCALE GENOMIC DNA]</scope>
    <source>
        <strain evidence="1 2">NRRL 2792</strain>
    </source>
</reference>
<dbReference type="Proteomes" id="UP000316806">
    <property type="component" value="Chromosome"/>
</dbReference>
<gene>
    <name evidence="1" type="ORF">FH965_14770</name>
</gene>
<name>A0A516R7S4_STRST</name>
<organism evidence="1 2">
    <name type="scientific">Streptomyces spectabilis</name>
    <dbReference type="NCBI Taxonomy" id="68270"/>
    <lineage>
        <taxon>Bacteria</taxon>
        <taxon>Bacillati</taxon>
        <taxon>Actinomycetota</taxon>
        <taxon>Actinomycetes</taxon>
        <taxon>Kitasatosporales</taxon>
        <taxon>Streptomycetaceae</taxon>
        <taxon>Streptomyces</taxon>
    </lineage>
</organism>
<dbReference type="RefSeq" id="WP_144003568.1">
    <property type="nucleotide sequence ID" value="NZ_CP040916.1"/>
</dbReference>
<proteinExistence type="predicted"/>
<dbReference type="AlphaFoldDB" id="A0A516R7S4"/>
<evidence type="ECO:0000313" key="1">
    <source>
        <dbReference type="EMBL" id="QDQ11680.1"/>
    </source>
</evidence>
<sequence length="78" mass="8306">MTAPADPREPYDVIGIGLATADLGLACPAEPVRERVRGDAHGSDPGTAPYRNAPIIRELLGREVHPADEPTAFQEFAV</sequence>